<proteinExistence type="predicted"/>
<dbReference type="RefSeq" id="WP_322347035.1">
    <property type="nucleotide sequence ID" value="NZ_CP129968.2"/>
</dbReference>
<dbReference type="SUPFAM" id="SSF143011">
    <property type="entry name" value="RelE-like"/>
    <property type="match status" value="1"/>
</dbReference>
<dbReference type="AlphaFoldDB" id="A0AA51ZVK0"/>
<protein>
    <submittedName>
        <fullName evidence="1">Type II toxin-antitoxin system RelE/ParE family toxin</fullName>
    </submittedName>
</protein>
<dbReference type="EMBL" id="CP129968">
    <property type="protein sequence ID" value="WNB17547.1"/>
    <property type="molecule type" value="Genomic_DNA"/>
</dbReference>
<organism evidence="1">
    <name type="scientific">Marivirga arenosa</name>
    <dbReference type="NCBI Taxonomy" id="3059076"/>
    <lineage>
        <taxon>Bacteria</taxon>
        <taxon>Pseudomonadati</taxon>
        <taxon>Bacteroidota</taxon>
        <taxon>Cytophagia</taxon>
        <taxon>Cytophagales</taxon>
        <taxon>Marivirgaceae</taxon>
        <taxon>Marivirga</taxon>
    </lineage>
</organism>
<dbReference type="InterPro" id="IPR007711">
    <property type="entry name" value="HigB-1"/>
</dbReference>
<accession>A0AA51ZVK0</accession>
<gene>
    <name evidence="1" type="ORF">QYS47_34240</name>
</gene>
<dbReference type="Proteomes" id="UP001232019">
    <property type="component" value="Chromosome"/>
</dbReference>
<dbReference type="Pfam" id="PF05015">
    <property type="entry name" value="HigB-like_toxin"/>
    <property type="match status" value="1"/>
</dbReference>
<reference evidence="1" key="1">
    <citation type="submission" date="2023-08" db="EMBL/GenBank/DDBJ databases">
        <title>Comparative genomics and taxonomic characterization of three novel marine species of genus Marivirga.</title>
        <authorList>
            <person name="Muhammad N."/>
            <person name="Kim S.-G."/>
        </authorList>
    </citation>
    <scope>NUCLEOTIDE SEQUENCE</scope>
    <source>
        <strain evidence="1">BKB1-2</strain>
    </source>
</reference>
<name>A0AA51ZVK0_9BACT</name>
<sequence>MLINYKTKKLQKQLTDPKQLNKHYGQLARKINQRLKMLKAADNLAVMKTLPGGCHELKENYKGCLAVDVSGNYRLIFKPDHDPIPENKSGGLDWESVTIIEVQEITDYH</sequence>
<evidence type="ECO:0000313" key="1">
    <source>
        <dbReference type="EMBL" id="WNB17547.1"/>
    </source>
</evidence>
<dbReference type="KEGG" id="marp:QYS47_34240"/>
<dbReference type="Gene3D" id="3.30.2310.20">
    <property type="entry name" value="RelE-like"/>
    <property type="match status" value="1"/>
</dbReference>
<dbReference type="InterPro" id="IPR035093">
    <property type="entry name" value="RelE/ParE_toxin_dom_sf"/>
</dbReference>